<comment type="function">
    <text evidence="9">Part of the Rad50/Mre11 complex, which is involved in the early steps of DNA double-strand break (DSB) repair. The complex may facilitate opening of the processed DNA ends to aid in the recruitment of HerA and NurA. Mre11 binds to DSB ends and has both double-stranded 3'-5' exonuclease activity and single-stranded endonuclease activity.</text>
</comment>
<dbReference type="GO" id="GO:0008408">
    <property type="term" value="F:3'-5' exonuclease activity"/>
    <property type="evidence" value="ECO:0007669"/>
    <property type="project" value="UniProtKB-UniRule"/>
</dbReference>
<dbReference type="Proteomes" id="UP000618343">
    <property type="component" value="Unassembled WGS sequence"/>
</dbReference>
<dbReference type="EMBL" id="DQUO01000025">
    <property type="protein sequence ID" value="HIP91156.1"/>
    <property type="molecule type" value="Genomic_DNA"/>
</dbReference>
<evidence type="ECO:0000256" key="1">
    <source>
        <dbReference type="ARBA" id="ARBA00022722"/>
    </source>
</evidence>
<evidence type="ECO:0000256" key="3">
    <source>
        <dbReference type="ARBA" id="ARBA00022759"/>
    </source>
</evidence>
<dbReference type="InterPro" id="IPR050535">
    <property type="entry name" value="DNA_Repair-Maintenance_Comp"/>
</dbReference>
<comment type="similarity">
    <text evidence="9">Belongs to the MRE11/RAD32 family.</text>
</comment>
<comment type="activity regulation">
    <text evidence="9">Nuclease activity is regulated by Rad50.</text>
</comment>
<evidence type="ECO:0000256" key="9">
    <source>
        <dbReference type="HAMAP-Rule" id="MF_02044"/>
    </source>
</evidence>
<proteinExistence type="inferred from homology"/>
<dbReference type="PANTHER" id="PTHR30337">
    <property type="entry name" value="COMPONENT OF ATP-DEPENDENT DSDNA EXONUCLEASE"/>
    <property type="match status" value="1"/>
</dbReference>
<comment type="subunit">
    <text evidence="9">Homodimer. Forms a heterotetramer composed of two Mre11 subunits and two Rad50 subunits.</text>
</comment>
<dbReference type="InterPro" id="IPR004843">
    <property type="entry name" value="Calcineurin-like_PHP"/>
</dbReference>
<dbReference type="EC" id="3.1.-.-" evidence="9"/>
<feature type="active site" description="Proton donor" evidence="9">
    <location>
        <position position="85"/>
    </location>
</feature>
<keyword evidence="1 9" id="KW-0540">Nuclease</keyword>
<feature type="binding site" evidence="9">
    <location>
        <position position="10"/>
    </location>
    <ligand>
        <name>Mn(2+)</name>
        <dbReference type="ChEBI" id="CHEBI:29035"/>
        <label>1</label>
    </ligand>
</feature>
<dbReference type="GO" id="GO:0006302">
    <property type="term" value="P:double-strand break repair"/>
    <property type="evidence" value="ECO:0007669"/>
    <property type="project" value="UniProtKB-UniRule"/>
</dbReference>
<keyword evidence="5 9" id="KW-0378">Hydrolase</keyword>
<dbReference type="GO" id="GO:0030145">
    <property type="term" value="F:manganese ion binding"/>
    <property type="evidence" value="ECO:0007669"/>
    <property type="project" value="UniProtKB-UniRule"/>
</dbReference>
<keyword evidence="4 9" id="KW-0227">DNA damage</keyword>
<dbReference type="GO" id="GO:0000403">
    <property type="term" value="F:Y-form DNA binding"/>
    <property type="evidence" value="ECO:0007669"/>
    <property type="project" value="UniProtKB-UniRule"/>
</dbReference>
<keyword evidence="3 9" id="KW-0255">Endonuclease</keyword>
<feature type="domain" description="Calcineurin-like phosphoesterase" evidence="10">
    <location>
        <begin position="1"/>
        <end position="197"/>
    </location>
</feature>
<dbReference type="AlphaFoldDB" id="A0A832ZJ98"/>
<evidence type="ECO:0000256" key="2">
    <source>
        <dbReference type="ARBA" id="ARBA00022723"/>
    </source>
</evidence>
<feature type="binding site" evidence="9">
    <location>
        <position position="49"/>
    </location>
    <ligand>
        <name>Mn(2+)</name>
        <dbReference type="ChEBI" id="CHEBI:29035"/>
        <label>2</label>
    </ligand>
</feature>
<evidence type="ECO:0000256" key="6">
    <source>
        <dbReference type="ARBA" id="ARBA00022839"/>
    </source>
</evidence>
<keyword evidence="7 9" id="KW-0234">DNA repair</keyword>
<evidence type="ECO:0000256" key="4">
    <source>
        <dbReference type="ARBA" id="ARBA00022763"/>
    </source>
</evidence>
<dbReference type="InterPro" id="IPR032885">
    <property type="entry name" value="Mre11_archaea-type"/>
</dbReference>
<dbReference type="SUPFAM" id="SSF56300">
    <property type="entry name" value="Metallo-dependent phosphatases"/>
    <property type="match status" value="1"/>
</dbReference>
<dbReference type="InterPro" id="IPR029052">
    <property type="entry name" value="Metallo-depent_PP-like"/>
</dbReference>
<dbReference type="InterPro" id="IPR041796">
    <property type="entry name" value="Mre11_N"/>
</dbReference>
<evidence type="ECO:0000313" key="11">
    <source>
        <dbReference type="EMBL" id="HIP84909.1"/>
    </source>
</evidence>
<dbReference type="EMBL" id="DQUI01000087">
    <property type="protein sequence ID" value="HIP84909.1"/>
    <property type="molecule type" value="Genomic_DNA"/>
</dbReference>
<evidence type="ECO:0000313" key="12">
    <source>
        <dbReference type="EMBL" id="HIP91156.1"/>
    </source>
</evidence>
<comment type="caution">
    <text evidence="12">The sequence shown here is derived from an EMBL/GenBank/DDBJ whole genome shotgun (WGS) entry which is preliminary data.</text>
</comment>
<dbReference type="CDD" id="cd00840">
    <property type="entry name" value="MPP_Mre11_N"/>
    <property type="match status" value="1"/>
</dbReference>
<evidence type="ECO:0000256" key="8">
    <source>
        <dbReference type="ARBA" id="ARBA00023211"/>
    </source>
</evidence>
<name>A0A832ZJ98_9EURY</name>
<dbReference type="Proteomes" id="UP000643554">
    <property type="component" value="Unassembled WGS sequence"/>
</dbReference>
<feature type="binding site" evidence="9">
    <location>
        <position position="84"/>
    </location>
    <ligand>
        <name>Mn(2+)</name>
        <dbReference type="ChEBI" id="CHEBI:29035"/>
        <label>2</label>
    </ligand>
</feature>
<accession>A0A832ZJ98</accession>
<dbReference type="Pfam" id="PF00149">
    <property type="entry name" value="Metallophos"/>
    <property type="match status" value="1"/>
</dbReference>
<evidence type="ECO:0000256" key="5">
    <source>
        <dbReference type="ARBA" id="ARBA00022801"/>
    </source>
</evidence>
<feature type="binding site" evidence="9">
    <location>
        <position position="49"/>
    </location>
    <ligand>
        <name>Mn(2+)</name>
        <dbReference type="ChEBI" id="CHEBI:29035"/>
        <label>1</label>
    </ligand>
</feature>
<keyword evidence="8 9" id="KW-0464">Manganese</keyword>
<feature type="binding site" evidence="9">
    <location>
        <position position="196"/>
    </location>
    <ligand>
        <name>Mn(2+)</name>
        <dbReference type="ChEBI" id="CHEBI:29035"/>
        <label>1</label>
    </ligand>
</feature>
<dbReference type="Gene3D" id="3.60.21.10">
    <property type="match status" value="1"/>
</dbReference>
<comment type="cofactor">
    <cofactor evidence="9">
        <name>Mn(2+)</name>
        <dbReference type="ChEBI" id="CHEBI:29035"/>
    </cofactor>
    <text evidence="9">Binds 2 manganese ions per subunit.</text>
</comment>
<evidence type="ECO:0000256" key="7">
    <source>
        <dbReference type="ARBA" id="ARBA00023204"/>
    </source>
</evidence>
<reference evidence="12" key="1">
    <citation type="journal article" date="2020" name="ISME J.">
        <title>Gammaproteobacteria mediating utilization of methyl-, sulfur- and petroleum organic compounds in deep ocean hydrothermal plumes.</title>
        <authorList>
            <person name="Zhou Z."/>
            <person name="Liu Y."/>
            <person name="Pan J."/>
            <person name="Cron B.R."/>
            <person name="Toner B.M."/>
            <person name="Anantharaman K."/>
            <person name="Breier J.A."/>
            <person name="Dick G.J."/>
            <person name="Li M."/>
        </authorList>
    </citation>
    <scope>NUCLEOTIDE SEQUENCE</scope>
    <source>
        <strain evidence="11">SZUA-1453</strain>
        <strain evidence="12">SZUA-1471</strain>
    </source>
</reference>
<dbReference type="GO" id="GO:0004519">
    <property type="term" value="F:endonuclease activity"/>
    <property type="evidence" value="ECO:0007669"/>
    <property type="project" value="UniProtKB-UniRule"/>
</dbReference>
<keyword evidence="6 9" id="KW-0269">Exonuclease</keyword>
<evidence type="ECO:0000313" key="13">
    <source>
        <dbReference type="Proteomes" id="UP000618343"/>
    </source>
</evidence>
<feature type="binding site" evidence="9">
    <location>
        <position position="194"/>
    </location>
    <ligand>
        <name>Mn(2+)</name>
        <dbReference type="ChEBI" id="CHEBI:29035"/>
        <label>2</label>
    </ligand>
</feature>
<feature type="binding site" evidence="9">
    <location>
        <position position="8"/>
    </location>
    <ligand>
        <name>Mn(2+)</name>
        <dbReference type="ChEBI" id="CHEBI:29035"/>
        <label>1</label>
    </ligand>
</feature>
<dbReference type="PANTHER" id="PTHR30337:SF0">
    <property type="entry name" value="NUCLEASE SBCCD SUBUNIT D"/>
    <property type="match status" value="1"/>
</dbReference>
<gene>
    <name evidence="9" type="primary">mre11</name>
    <name evidence="11" type="ORF">EYH15_05410</name>
    <name evidence="12" type="ORF">EYH21_02515</name>
</gene>
<evidence type="ECO:0000259" key="10">
    <source>
        <dbReference type="Pfam" id="PF00149"/>
    </source>
</evidence>
<keyword evidence="2 9" id="KW-0479">Metal-binding</keyword>
<dbReference type="GO" id="GO:0045027">
    <property type="term" value="F:DNA end binding"/>
    <property type="evidence" value="ECO:0007669"/>
    <property type="project" value="UniProtKB-UniRule"/>
</dbReference>
<feature type="binding site" evidence="9">
    <location>
        <position position="164"/>
    </location>
    <ligand>
        <name>Mn(2+)</name>
        <dbReference type="ChEBI" id="CHEBI:29035"/>
        <label>2</label>
    </ligand>
</feature>
<dbReference type="HAMAP" id="MF_02044">
    <property type="entry name" value="Mre11"/>
    <property type="match status" value="1"/>
</dbReference>
<sequence length="368" mass="43536">MQFVHIADNHLGYRQYNLDERERDIYRAFKECIDKIVEIKPDFVVHCGDLFEHSEPSVNALYTAIEGFKKLKDHNIPVYIIHGNHDKPKRDSKKSPFTILKSILGKSFTTFVRKKYHILEKEGKEIFIGGSDFTSKSNIHTLLETYRTIEQASKDYKHRILLFHQSVYSYSNLPTYEIQLNDLPQGFKYYAGGHIHRRILKRLEDGVFAYSGSTEIYTYDEYEDYEKNGKGFYLVDISGDDCDVERIDIRCRDFVVERAITDRESLNRFLEKLRSKDKPVVICSVLRDLAEKVEKALENRETLYNRITYLDNITEEEILDILHTDVDEIFKEFLKSRNYDVDFVYGIYEEVTKGGNLYKYLEDYLRNF</sequence>
<organism evidence="12 13">
    <name type="scientific">Methanothermococcus okinawensis</name>
    <dbReference type="NCBI Taxonomy" id="155863"/>
    <lineage>
        <taxon>Archaea</taxon>
        <taxon>Methanobacteriati</taxon>
        <taxon>Methanobacteriota</taxon>
        <taxon>Methanomada group</taxon>
        <taxon>Methanococci</taxon>
        <taxon>Methanococcales</taxon>
        <taxon>Methanococcaceae</taxon>
        <taxon>Methanothermococcus</taxon>
    </lineage>
</organism>
<protein>
    <recommendedName>
        <fullName evidence="9">DNA double-strand break repair protein Mre11</fullName>
        <ecNumber evidence="9">3.1.-.-</ecNumber>
    </recommendedName>
</protein>